<reference evidence="1 2" key="1">
    <citation type="submission" date="2023-03" db="EMBL/GenBank/DDBJ databases">
        <authorList>
            <person name="Shen W."/>
            <person name="Cai J."/>
        </authorList>
    </citation>
    <scope>NUCLEOTIDE SEQUENCE [LARGE SCALE GENOMIC DNA]</scope>
    <source>
        <strain evidence="1 2">D6-4</strain>
    </source>
</reference>
<sequence length="241" mass="28411">MNDEHQLEVLDDRKWSQLWERYLAEAIAFDPLDKHEINCIIPLPDRKGVLVFTEKGCFYNTQSALNTLRHFAFAHCFPDYSIMSSVLKDIGRFGKYKFPWVCPFFALFPLESVQHTVWINPLKIREINTSGILFYAEMVDGLKLHVPIQRYYILLRAEAACAILAAVRQDSFYFSTLGKFPKDYLTLYNTSFGNSLRKRPLLQQFVTKSGEVNRRYQRARFLHYYDELVDEPENIPWESWS</sequence>
<proteinExistence type="predicted"/>
<keyword evidence="2" id="KW-1185">Reference proteome</keyword>
<dbReference type="EMBL" id="JARPYI010000001">
    <property type="protein sequence ID" value="MDT2598714.1"/>
    <property type="molecule type" value="Genomic_DNA"/>
</dbReference>
<evidence type="ECO:0000313" key="2">
    <source>
        <dbReference type="Proteomes" id="UP001252875"/>
    </source>
</evidence>
<protein>
    <submittedName>
        <fullName evidence="1">Uncharacterized protein</fullName>
    </submittedName>
</protein>
<evidence type="ECO:0000313" key="1">
    <source>
        <dbReference type="EMBL" id="MDT2598714.1"/>
    </source>
</evidence>
<organism evidence="1 2">
    <name type="scientific">Enterococcus hulanensis</name>
    <dbReference type="NCBI Taxonomy" id="2559929"/>
    <lineage>
        <taxon>Bacteria</taxon>
        <taxon>Bacillati</taxon>
        <taxon>Bacillota</taxon>
        <taxon>Bacilli</taxon>
        <taxon>Lactobacillales</taxon>
        <taxon>Enterococcaceae</taxon>
        <taxon>Enterococcus</taxon>
    </lineage>
</organism>
<gene>
    <name evidence="1" type="ORF">P7D85_02950</name>
</gene>
<dbReference type="Proteomes" id="UP001252875">
    <property type="component" value="Unassembled WGS sequence"/>
</dbReference>
<accession>A0ABU3EV16</accession>
<name>A0ABU3EV16_9ENTE</name>
<dbReference type="RefSeq" id="WP_311821039.1">
    <property type="nucleotide sequence ID" value="NZ_JARPYG010000001.1"/>
</dbReference>
<comment type="caution">
    <text evidence="1">The sequence shown here is derived from an EMBL/GenBank/DDBJ whole genome shotgun (WGS) entry which is preliminary data.</text>
</comment>